<reference evidence="2 3" key="1">
    <citation type="submission" date="2010-12" db="EMBL/GenBank/DDBJ databases">
        <title>Complete sequence of Bacillus cellulosilyticus DSM 2522.</title>
        <authorList>
            <consortium name="US DOE Joint Genome Institute"/>
            <person name="Lucas S."/>
            <person name="Copeland A."/>
            <person name="Lapidus A."/>
            <person name="Cheng J.-F."/>
            <person name="Bruce D."/>
            <person name="Goodwin L."/>
            <person name="Pitluck S."/>
            <person name="Chertkov O."/>
            <person name="Detter J.C."/>
            <person name="Han C."/>
            <person name="Tapia R."/>
            <person name="Land M."/>
            <person name="Hauser L."/>
            <person name="Jeffries C."/>
            <person name="Kyrpides N."/>
            <person name="Ivanova N."/>
            <person name="Mikhailova N."/>
            <person name="Brumm P."/>
            <person name="Mead D."/>
            <person name="Woyke T."/>
        </authorList>
    </citation>
    <scope>NUCLEOTIDE SEQUENCE [LARGE SCALE GENOMIC DNA]</scope>
    <source>
        <strain evidence="3">ATCC 21833 / DSM 2522 / FERM P-1141 / JCM 9156 / N-4</strain>
    </source>
</reference>
<dbReference type="RefSeq" id="WP_013488931.1">
    <property type="nucleotide sequence ID" value="NC_014829.1"/>
</dbReference>
<evidence type="ECO:0000313" key="3">
    <source>
        <dbReference type="Proteomes" id="UP000001401"/>
    </source>
</evidence>
<name>E6TR84_EVAC2</name>
<dbReference type="KEGG" id="bco:Bcell_2337"/>
<evidence type="ECO:0000313" key="2">
    <source>
        <dbReference type="EMBL" id="ADU30596.1"/>
    </source>
</evidence>
<dbReference type="EMBL" id="CP002394">
    <property type="protein sequence ID" value="ADU30596.1"/>
    <property type="molecule type" value="Genomic_DNA"/>
</dbReference>
<dbReference type="Proteomes" id="UP000001401">
    <property type="component" value="Chromosome"/>
</dbReference>
<sequence length="67" mass="7662" precursor="true">MNYLPLIIISALICIAALIATIYIGMNPNDKNYTKSTKQRMYILSGIYVVTFVPAIIFTLLYFYYKG</sequence>
<protein>
    <submittedName>
        <fullName evidence="2">Uncharacterized protein</fullName>
    </submittedName>
</protein>
<keyword evidence="1" id="KW-0472">Membrane</keyword>
<keyword evidence="1" id="KW-1133">Transmembrane helix</keyword>
<dbReference type="OrthoDB" id="2889317at2"/>
<organism evidence="2 3">
    <name type="scientific">Evansella cellulosilytica (strain ATCC 21833 / DSM 2522 / FERM P-1141 / JCM 9156 / N-4)</name>
    <name type="common">Bacillus cellulosilyticus</name>
    <dbReference type="NCBI Taxonomy" id="649639"/>
    <lineage>
        <taxon>Bacteria</taxon>
        <taxon>Bacillati</taxon>
        <taxon>Bacillota</taxon>
        <taxon>Bacilli</taxon>
        <taxon>Bacillales</taxon>
        <taxon>Bacillaceae</taxon>
        <taxon>Evansella</taxon>
    </lineage>
</organism>
<evidence type="ECO:0000256" key="1">
    <source>
        <dbReference type="SAM" id="Phobius"/>
    </source>
</evidence>
<feature type="transmembrane region" description="Helical" evidence="1">
    <location>
        <begin position="6"/>
        <end position="26"/>
    </location>
</feature>
<keyword evidence="1" id="KW-0812">Transmembrane</keyword>
<feature type="transmembrane region" description="Helical" evidence="1">
    <location>
        <begin position="47"/>
        <end position="65"/>
    </location>
</feature>
<gene>
    <name evidence="2" type="ordered locus">Bcell_2337</name>
</gene>
<proteinExistence type="predicted"/>
<keyword evidence="3" id="KW-1185">Reference proteome</keyword>
<accession>E6TR84</accession>
<dbReference type="STRING" id="649639.Bcell_2337"/>
<dbReference type="eggNOG" id="ENOG5030EBP">
    <property type="taxonomic scope" value="Bacteria"/>
</dbReference>
<dbReference type="HOGENOM" id="CLU_201613_0_0_9"/>
<dbReference type="AlphaFoldDB" id="E6TR84"/>